<dbReference type="Pfam" id="PF00258">
    <property type="entry name" value="Flavodoxin_1"/>
    <property type="match status" value="1"/>
</dbReference>
<dbReference type="PANTHER" id="PTHR42809">
    <property type="entry name" value="FLAVODOXIN 2"/>
    <property type="match status" value="1"/>
</dbReference>
<dbReference type="PATRIC" id="fig|1218492.5.peg.1320"/>
<dbReference type="InterPro" id="IPR008254">
    <property type="entry name" value="Flavodoxin/NO_synth"/>
</dbReference>
<dbReference type="PROSITE" id="PS50902">
    <property type="entry name" value="FLAVODOXIN_LIKE"/>
    <property type="match status" value="1"/>
</dbReference>
<dbReference type="NCBIfam" id="NF005587">
    <property type="entry name" value="PRK07308.1"/>
    <property type="match status" value="1"/>
</dbReference>
<evidence type="ECO:0000313" key="9">
    <source>
        <dbReference type="EMBL" id="KJY60987.1"/>
    </source>
</evidence>
<keyword evidence="7" id="KW-0249">Electron transport</keyword>
<keyword evidence="10" id="KW-1185">Reference proteome</keyword>
<organism evidence="9 10">
    <name type="scientific">Bombilactobacillus mellifer</name>
    <dbReference type="NCBI Taxonomy" id="1218492"/>
    <lineage>
        <taxon>Bacteria</taxon>
        <taxon>Bacillati</taxon>
        <taxon>Bacillota</taxon>
        <taxon>Bacilli</taxon>
        <taxon>Lactobacillales</taxon>
        <taxon>Lactobacillaceae</taxon>
        <taxon>Bombilactobacillus</taxon>
    </lineage>
</organism>
<dbReference type="GO" id="GO:0010181">
    <property type="term" value="F:FMN binding"/>
    <property type="evidence" value="ECO:0007669"/>
    <property type="project" value="InterPro"/>
</dbReference>
<dbReference type="STRING" id="1218492.JG30_11770"/>
<reference evidence="9 10" key="1">
    <citation type="submission" date="2015-01" db="EMBL/GenBank/DDBJ databases">
        <title>Comparative genomics of the lactic acid bacteria isolated from the honey bee gut.</title>
        <authorList>
            <person name="Ellegaard K.M."/>
            <person name="Tamarit D."/>
            <person name="Javelind E."/>
            <person name="Olofsson T."/>
            <person name="Andersson S.G."/>
            <person name="Vasquez A."/>
        </authorList>
    </citation>
    <scope>NUCLEOTIDE SEQUENCE [LARGE SCALE GENOMIC DNA]</scope>
    <source>
        <strain evidence="9 10">Bin4</strain>
    </source>
</reference>
<keyword evidence="6" id="KW-0288">FMN</keyword>
<protein>
    <submittedName>
        <fullName evidence="9">Flavodoxin</fullName>
    </submittedName>
</protein>
<dbReference type="SUPFAM" id="SSF52218">
    <property type="entry name" value="Flavoproteins"/>
    <property type="match status" value="1"/>
</dbReference>
<name>A0A0F4LQC4_9LACO</name>
<dbReference type="GO" id="GO:0016651">
    <property type="term" value="F:oxidoreductase activity, acting on NAD(P)H"/>
    <property type="evidence" value="ECO:0007669"/>
    <property type="project" value="UniProtKB-ARBA"/>
</dbReference>
<dbReference type="InterPro" id="IPR050619">
    <property type="entry name" value="Flavodoxin"/>
</dbReference>
<dbReference type="Gene3D" id="3.40.50.360">
    <property type="match status" value="1"/>
</dbReference>
<keyword evidence="5" id="KW-0285">Flavoprotein</keyword>
<dbReference type="RefSeq" id="WP_046317010.1">
    <property type="nucleotide sequence ID" value="NZ_JBHSZT010000010.1"/>
</dbReference>
<evidence type="ECO:0000313" key="10">
    <source>
        <dbReference type="Proteomes" id="UP000033558"/>
    </source>
</evidence>
<gene>
    <name evidence="9" type="ORF">JG30_11770</name>
</gene>
<evidence type="ECO:0000256" key="1">
    <source>
        <dbReference type="ARBA" id="ARBA00001917"/>
    </source>
</evidence>
<evidence type="ECO:0000259" key="8">
    <source>
        <dbReference type="PROSITE" id="PS50902"/>
    </source>
</evidence>
<dbReference type="OrthoDB" id="9790745at2"/>
<keyword evidence="4" id="KW-0813">Transport</keyword>
<evidence type="ECO:0000256" key="5">
    <source>
        <dbReference type="ARBA" id="ARBA00022630"/>
    </source>
</evidence>
<dbReference type="InterPro" id="IPR029039">
    <property type="entry name" value="Flavoprotein-like_sf"/>
</dbReference>
<dbReference type="HOGENOM" id="CLU_051402_4_2_9"/>
<evidence type="ECO:0000256" key="3">
    <source>
        <dbReference type="ARBA" id="ARBA00005267"/>
    </source>
</evidence>
<accession>A0A0F4LQC4</accession>
<feature type="domain" description="Flavodoxin-like" evidence="8">
    <location>
        <begin position="4"/>
        <end position="146"/>
    </location>
</feature>
<comment type="cofactor">
    <cofactor evidence="1">
        <name>FMN</name>
        <dbReference type="ChEBI" id="CHEBI:58210"/>
    </cofactor>
</comment>
<dbReference type="PANTHER" id="PTHR42809:SF1">
    <property type="entry name" value="FLAVODOXIN 1"/>
    <property type="match status" value="1"/>
</dbReference>
<sequence length="153" mass="16946">MTKVKIVYASMTGNDEDMADILSEDFENAGMQVEMSEISQTDVQDFQQADICIVVSYTYSDGLEGHIPDEGLDFYHDLLETNLTGKTFGVCGSGDTFYQDFALAVDNFEQAFQTTGATMGAPSVKVELAPDQEDIARLDQFAQTIINHFQKKD</sequence>
<evidence type="ECO:0000256" key="7">
    <source>
        <dbReference type="ARBA" id="ARBA00022982"/>
    </source>
</evidence>
<evidence type="ECO:0000256" key="2">
    <source>
        <dbReference type="ARBA" id="ARBA00003297"/>
    </source>
</evidence>
<comment type="similarity">
    <text evidence="3">Belongs to the flavodoxin family.</text>
</comment>
<dbReference type="Proteomes" id="UP000033558">
    <property type="component" value="Unassembled WGS sequence"/>
</dbReference>
<proteinExistence type="inferred from homology"/>
<evidence type="ECO:0000256" key="6">
    <source>
        <dbReference type="ARBA" id="ARBA00022643"/>
    </source>
</evidence>
<dbReference type="EMBL" id="JXJQ01000009">
    <property type="protein sequence ID" value="KJY60987.1"/>
    <property type="molecule type" value="Genomic_DNA"/>
</dbReference>
<evidence type="ECO:0000256" key="4">
    <source>
        <dbReference type="ARBA" id="ARBA00022448"/>
    </source>
</evidence>
<comment type="function">
    <text evidence="2">Low-potential electron donor to a number of redox enzymes.</text>
</comment>
<comment type="caution">
    <text evidence="9">The sequence shown here is derived from an EMBL/GenBank/DDBJ whole genome shotgun (WGS) entry which is preliminary data.</text>
</comment>
<dbReference type="AlphaFoldDB" id="A0A0F4LQC4"/>